<dbReference type="GO" id="GO:0003677">
    <property type="term" value="F:DNA binding"/>
    <property type="evidence" value="ECO:0007669"/>
    <property type="project" value="UniProtKB-UniRule"/>
</dbReference>
<dbReference type="Gene3D" id="1.10.357.10">
    <property type="entry name" value="Tetracycline Repressor, domain 2"/>
    <property type="match status" value="1"/>
</dbReference>
<organism evidence="4 5">
    <name type="scientific">Faecalicatena contorta</name>
    <dbReference type="NCBI Taxonomy" id="39482"/>
    <lineage>
        <taxon>Bacteria</taxon>
        <taxon>Bacillati</taxon>
        <taxon>Bacillota</taxon>
        <taxon>Clostridia</taxon>
        <taxon>Lachnospirales</taxon>
        <taxon>Lachnospiraceae</taxon>
        <taxon>Faecalicatena</taxon>
    </lineage>
</organism>
<dbReference type="RefSeq" id="WP_109711113.1">
    <property type="nucleotide sequence ID" value="NZ_QGDS01000006.1"/>
</dbReference>
<keyword evidence="1 2" id="KW-0238">DNA-binding</keyword>
<feature type="domain" description="HTH tetR-type" evidence="3">
    <location>
        <begin position="1"/>
        <end position="60"/>
    </location>
</feature>
<protein>
    <submittedName>
        <fullName evidence="4">DNA-binding transcriptional regulator, AcrR family</fullName>
    </submittedName>
</protein>
<accession>A0A315ZVQ6</accession>
<evidence type="ECO:0000256" key="2">
    <source>
        <dbReference type="PROSITE-ProRule" id="PRU00335"/>
    </source>
</evidence>
<evidence type="ECO:0000256" key="1">
    <source>
        <dbReference type="ARBA" id="ARBA00023125"/>
    </source>
</evidence>
<feature type="DNA-binding region" description="H-T-H motif" evidence="2">
    <location>
        <begin position="23"/>
        <end position="42"/>
    </location>
</feature>
<dbReference type="Gene3D" id="1.10.10.60">
    <property type="entry name" value="Homeodomain-like"/>
    <property type="match status" value="1"/>
</dbReference>
<gene>
    <name evidence="4" type="ORF">SAMN05216529_10613</name>
</gene>
<dbReference type="AlphaFoldDB" id="A0A315ZVQ6"/>
<dbReference type="InterPro" id="IPR050624">
    <property type="entry name" value="HTH-type_Tx_Regulator"/>
</dbReference>
<dbReference type="PROSITE" id="PS50977">
    <property type="entry name" value="HTH_TETR_2"/>
    <property type="match status" value="1"/>
</dbReference>
<dbReference type="PRINTS" id="PR00455">
    <property type="entry name" value="HTHTETR"/>
</dbReference>
<name>A0A315ZVQ6_9FIRM</name>
<dbReference type="Proteomes" id="UP000254051">
    <property type="component" value="Unassembled WGS sequence"/>
</dbReference>
<evidence type="ECO:0000313" key="5">
    <source>
        <dbReference type="Proteomes" id="UP000254051"/>
    </source>
</evidence>
<dbReference type="InterPro" id="IPR009057">
    <property type="entry name" value="Homeodomain-like_sf"/>
</dbReference>
<dbReference type="PANTHER" id="PTHR43479:SF11">
    <property type="entry name" value="ACREF_ENVCD OPERON REPRESSOR-RELATED"/>
    <property type="match status" value="1"/>
</dbReference>
<evidence type="ECO:0000313" key="4">
    <source>
        <dbReference type="EMBL" id="SUQ14323.1"/>
    </source>
</evidence>
<dbReference type="OrthoDB" id="9812484at2"/>
<dbReference type="EMBL" id="UHJJ01000006">
    <property type="protein sequence ID" value="SUQ14323.1"/>
    <property type="molecule type" value="Genomic_DNA"/>
</dbReference>
<reference evidence="5" key="1">
    <citation type="submission" date="2017-07" db="EMBL/GenBank/DDBJ databases">
        <authorList>
            <person name="Varghese N."/>
            <person name="Submissions S."/>
        </authorList>
    </citation>
    <scope>NUCLEOTIDE SEQUENCE [LARGE SCALE GENOMIC DNA]</scope>
    <source>
        <strain evidence="5">NLAE-zl-C134</strain>
    </source>
</reference>
<sequence length="185" mass="21875">METKNKIINATYELFADKGMEFTLNEVSKLVGIKKASIYAHFPSKEVLLHQLFNEEIDNYFIVIEQNSNTLKELYFGIINYFGCSKEKSLFWKRLLLFPPDTMESEIRQKIVRLSESRLQKVKALIRNEYHSRVKSEKEIDSLTVMFLSLVHGLLSSEFIYSKCVIENYINEEWILFERTLKKEV</sequence>
<dbReference type="PANTHER" id="PTHR43479">
    <property type="entry name" value="ACREF/ENVCD OPERON REPRESSOR-RELATED"/>
    <property type="match status" value="1"/>
</dbReference>
<proteinExistence type="predicted"/>
<evidence type="ECO:0000259" key="3">
    <source>
        <dbReference type="PROSITE" id="PS50977"/>
    </source>
</evidence>
<keyword evidence="5" id="KW-1185">Reference proteome</keyword>
<dbReference type="Pfam" id="PF00440">
    <property type="entry name" value="TetR_N"/>
    <property type="match status" value="1"/>
</dbReference>
<dbReference type="SUPFAM" id="SSF46689">
    <property type="entry name" value="Homeodomain-like"/>
    <property type="match status" value="1"/>
</dbReference>
<dbReference type="InterPro" id="IPR001647">
    <property type="entry name" value="HTH_TetR"/>
</dbReference>